<dbReference type="RefSeq" id="WP_379020407.1">
    <property type="nucleotide sequence ID" value="NZ_JBHRTA010000013.1"/>
</dbReference>
<feature type="non-terminal residue" evidence="3">
    <location>
        <position position="1"/>
    </location>
</feature>
<dbReference type="InterPro" id="IPR022385">
    <property type="entry name" value="Rhs_assc_core"/>
</dbReference>
<evidence type="ECO:0000313" key="3">
    <source>
        <dbReference type="EMBL" id="MFC3197068.1"/>
    </source>
</evidence>
<dbReference type="Pfam" id="PF20041">
    <property type="entry name" value="DUF6443"/>
    <property type="match status" value="1"/>
</dbReference>
<dbReference type="PANTHER" id="PTHR32305:SF15">
    <property type="entry name" value="PROTEIN RHSA-RELATED"/>
    <property type="match status" value="1"/>
</dbReference>
<feature type="domain" description="DUF6443" evidence="2">
    <location>
        <begin position="2"/>
        <end position="121"/>
    </location>
</feature>
<dbReference type="EMBL" id="JBHRTA010000013">
    <property type="protein sequence ID" value="MFC3197068.1"/>
    <property type="molecule type" value="Genomic_DNA"/>
</dbReference>
<dbReference type="Gene3D" id="2.180.10.10">
    <property type="entry name" value="RHS repeat-associated core"/>
    <property type="match status" value="1"/>
</dbReference>
<dbReference type="InterPro" id="IPR029100">
    <property type="entry name" value="Ntox50"/>
</dbReference>
<keyword evidence="4" id="KW-1185">Reference proteome</keyword>
<organism evidence="3 4">
    <name type="scientific">Parapedobacter deserti</name>
    <dbReference type="NCBI Taxonomy" id="1912957"/>
    <lineage>
        <taxon>Bacteria</taxon>
        <taxon>Pseudomonadati</taxon>
        <taxon>Bacteroidota</taxon>
        <taxon>Sphingobacteriia</taxon>
        <taxon>Sphingobacteriales</taxon>
        <taxon>Sphingobacteriaceae</taxon>
        <taxon>Parapedobacter</taxon>
    </lineage>
</organism>
<evidence type="ECO:0000313" key="4">
    <source>
        <dbReference type="Proteomes" id="UP001595526"/>
    </source>
</evidence>
<proteinExistence type="predicted"/>
<sequence>DITYYDGLGREMQSVGVKASGGTGQRDLVTPVTYDSFGRQDKDYLPYGTATGAGGAFKSNAAVQQAAYYNSPPAGVVRIPVSGGITPSYGARRYEASPLGRVVEQGFPGSVWQPSGSRTATSGRTVVTDHSTNDAVSGFGVNSRRVARYGVTVNATTGARALTLSGIYGAGELYVTIRRDENWTEAEGRSGTAEEYTDKQGRTVLRRGYNGSEVLSTYYVYDDFGLLCFVLPPGRGTHFNPDGTAVPTAAQLSAFCYQYRYDGRGRLVEKQLPGKGREYLVYNKLDQVVATQDAVQRGKSPQQWTVTKYDAHGRIVQTGLWHHPGSAANSDQRAAVQGLVDGQASGNQWEDRNTAGTAYTSRSWPATGMTVLTEQFYDDYNVAGFTGLPGAYRPGGYSTMTRGLPTVSRVQVLGTSQYLWSAVYYDDRGNAVREVRQHYRGGTAAANNYDDIATEYSFTRQVLNSTRRHYAGGSLSATVRTEHTYDHRGRPVDTWKRLNTGTRTLVSRNLYNEVGQLRTKQLHSTDGSTFAESVNYSYNARGWLKGTVSPKFQQTLLYEDTSAAAFRQYNGNISRQSWRHGTGAVQGYSYTYDRQNRLLTGLSGSIGETVTYDRSGNIATLKRDAGAVWTYGYTAAGGNRLQTVTGGSATYQYDANGNMTLDGRVNRSVTYNELNLPRAVGGTSATYTYDATGRKLRSVVGGITTDYIDGIEWEGSALNVIHMEEGRILPSGIYDYVLRDHLGNTRSGFSSNATGMAKFVADYRPFGTVYNQGSIPSPKNRYLYNGKELQDGSGYYDYGARFYDPVIGRWGSVDPLADEFDNVSPYNYALNNPLRYIDPDGMAASDTTTRNGGILQEVWVTVNNFRWPTWTYHIPILGAAAESGNNLSDGNYLLSVGNFGTSLAELYTAGLLSEVKIGTSLTKETVNTVSRTTTRNIAKKIHAGKQGKHILGHNNYQKGKSVLKSDAQQLLDDFHAGKVKVSEAIDEVKTRVDFGKVIGDYINPQTGAAMPTTKGIIVNSHTGAHIIPARP</sequence>
<protein>
    <submittedName>
        <fullName evidence="3">DUF6443 domain-containing protein</fullName>
    </submittedName>
</protein>
<name>A0ABV7JJR7_9SPHI</name>
<reference evidence="4" key="1">
    <citation type="journal article" date="2019" name="Int. J. Syst. Evol. Microbiol.">
        <title>The Global Catalogue of Microorganisms (GCM) 10K type strain sequencing project: providing services to taxonomists for standard genome sequencing and annotation.</title>
        <authorList>
            <consortium name="The Broad Institute Genomics Platform"/>
            <consortium name="The Broad Institute Genome Sequencing Center for Infectious Disease"/>
            <person name="Wu L."/>
            <person name="Ma J."/>
        </authorList>
    </citation>
    <scope>NUCLEOTIDE SEQUENCE [LARGE SCALE GENOMIC DNA]</scope>
    <source>
        <strain evidence="4">KCTC 52416</strain>
    </source>
</reference>
<dbReference type="InterPro" id="IPR050708">
    <property type="entry name" value="T6SS_VgrG/RHS"/>
</dbReference>
<dbReference type="Pfam" id="PF15542">
    <property type="entry name" value="Ntox50"/>
    <property type="match status" value="1"/>
</dbReference>
<gene>
    <name evidence="3" type="ORF">ACFOET_05545</name>
</gene>
<dbReference type="NCBIfam" id="TIGR03696">
    <property type="entry name" value="Rhs_assc_core"/>
    <property type="match status" value="1"/>
</dbReference>
<comment type="caution">
    <text evidence="3">The sequence shown here is derived from an EMBL/GenBank/DDBJ whole genome shotgun (WGS) entry which is preliminary data.</text>
</comment>
<feature type="domain" description="Bacterial toxin 50" evidence="1">
    <location>
        <begin position="941"/>
        <end position="1028"/>
    </location>
</feature>
<dbReference type="InterPro" id="IPR045619">
    <property type="entry name" value="DUF6443"/>
</dbReference>
<evidence type="ECO:0000259" key="2">
    <source>
        <dbReference type="Pfam" id="PF20041"/>
    </source>
</evidence>
<evidence type="ECO:0000259" key="1">
    <source>
        <dbReference type="Pfam" id="PF15542"/>
    </source>
</evidence>
<dbReference type="Proteomes" id="UP001595526">
    <property type="component" value="Unassembled WGS sequence"/>
</dbReference>
<accession>A0ABV7JJR7</accession>
<dbReference type="PANTHER" id="PTHR32305">
    <property type="match status" value="1"/>
</dbReference>